<dbReference type="InterPro" id="IPR008906">
    <property type="entry name" value="HATC_C_dom"/>
</dbReference>
<name>A0A9Q1J2X2_SYNKA</name>
<reference evidence="2" key="1">
    <citation type="journal article" date="2023" name="Science">
        <title>Genome structures resolve the early diversification of teleost fishes.</title>
        <authorList>
            <person name="Parey E."/>
            <person name="Louis A."/>
            <person name="Montfort J."/>
            <person name="Bouchez O."/>
            <person name="Roques C."/>
            <person name="Iampietro C."/>
            <person name="Lluch J."/>
            <person name="Castinel A."/>
            <person name="Donnadieu C."/>
            <person name="Desvignes T."/>
            <person name="Floi Bucao C."/>
            <person name="Jouanno E."/>
            <person name="Wen M."/>
            <person name="Mejri S."/>
            <person name="Dirks R."/>
            <person name="Jansen H."/>
            <person name="Henkel C."/>
            <person name="Chen W.J."/>
            <person name="Zahm M."/>
            <person name="Cabau C."/>
            <person name="Klopp C."/>
            <person name="Thompson A.W."/>
            <person name="Robinson-Rechavi M."/>
            <person name="Braasch I."/>
            <person name="Lecointre G."/>
            <person name="Bobe J."/>
            <person name="Postlethwait J.H."/>
            <person name="Berthelot C."/>
            <person name="Roest Crollius H."/>
            <person name="Guiguen Y."/>
        </authorList>
    </citation>
    <scope>NUCLEOTIDE SEQUENCE</scope>
    <source>
        <strain evidence="2">WJC10195</strain>
    </source>
</reference>
<keyword evidence="3" id="KW-1185">Reference proteome</keyword>
<dbReference type="InterPro" id="IPR052958">
    <property type="entry name" value="IFN-induced_PKR_regulator"/>
</dbReference>
<proteinExistence type="predicted"/>
<dbReference type="InterPro" id="IPR012337">
    <property type="entry name" value="RNaseH-like_sf"/>
</dbReference>
<feature type="domain" description="HAT C-terminal dimerisation" evidence="1">
    <location>
        <begin position="101"/>
        <end position="160"/>
    </location>
</feature>
<sequence length="184" mass="20767">MKALRSTLTALSEPPLRRLTEAAGLKCTLSKVQFCVCLIVFHHVLGVVHVAHKALQTKDTTLSQASSVMVKTVKCLESMRSGEKWSEVWAETEEFCEAAAQSGFYPNFTKLLKLALSLPVGTATCERTFSTMRRVRNWMRTTMGQERLSSLCLLHIESDLTKKIKPQQIIDAYDARSKRRILLH</sequence>
<dbReference type="EMBL" id="JAINUF010000004">
    <property type="protein sequence ID" value="KAJ8364864.1"/>
    <property type="molecule type" value="Genomic_DNA"/>
</dbReference>
<organism evidence="2 3">
    <name type="scientific">Synaphobranchus kaupii</name>
    <name type="common">Kaup's arrowtooth eel</name>
    <dbReference type="NCBI Taxonomy" id="118154"/>
    <lineage>
        <taxon>Eukaryota</taxon>
        <taxon>Metazoa</taxon>
        <taxon>Chordata</taxon>
        <taxon>Craniata</taxon>
        <taxon>Vertebrata</taxon>
        <taxon>Euteleostomi</taxon>
        <taxon>Actinopterygii</taxon>
        <taxon>Neopterygii</taxon>
        <taxon>Teleostei</taxon>
        <taxon>Anguilliformes</taxon>
        <taxon>Synaphobranchidae</taxon>
        <taxon>Synaphobranchus</taxon>
    </lineage>
</organism>
<accession>A0A9Q1J2X2</accession>
<dbReference type="Pfam" id="PF05699">
    <property type="entry name" value="Dimer_Tnp_hAT"/>
    <property type="match status" value="1"/>
</dbReference>
<evidence type="ECO:0000259" key="1">
    <source>
        <dbReference type="Pfam" id="PF05699"/>
    </source>
</evidence>
<dbReference type="OrthoDB" id="1739706at2759"/>
<comment type="caution">
    <text evidence="2">The sequence shown here is derived from an EMBL/GenBank/DDBJ whole genome shotgun (WGS) entry which is preliminary data.</text>
</comment>
<dbReference type="PANTHER" id="PTHR46289">
    <property type="entry name" value="52 KDA REPRESSOR OF THE INHIBITOR OF THE PROTEIN KINASE-LIKE PROTEIN-RELATED"/>
    <property type="match status" value="1"/>
</dbReference>
<dbReference type="SUPFAM" id="SSF53098">
    <property type="entry name" value="Ribonuclease H-like"/>
    <property type="match status" value="1"/>
</dbReference>
<dbReference type="PANTHER" id="PTHR46289:SF14">
    <property type="entry name" value="DUF4371 DOMAIN-CONTAINING PROTEIN"/>
    <property type="match status" value="1"/>
</dbReference>
<gene>
    <name evidence="2" type="ORF">SKAU_G00136950</name>
</gene>
<dbReference type="AlphaFoldDB" id="A0A9Q1J2X2"/>
<dbReference type="Proteomes" id="UP001152622">
    <property type="component" value="Chromosome 4"/>
</dbReference>
<protein>
    <recommendedName>
        <fullName evidence="1">HAT C-terminal dimerisation domain-containing protein</fullName>
    </recommendedName>
</protein>
<evidence type="ECO:0000313" key="2">
    <source>
        <dbReference type="EMBL" id="KAJ8364864.1"/>
    </source>
</evidence>
<dbReference type="GO" id="GO:0046983">
    <property type="term" value="F:protein dimerization activity"/>
    <property type="evidence" value="ECO:0007669"/>
    <property type="project" value="InterPro"/>
</dbReference>
<evidence type="ECO:0000313" key="3">
    <source>
        <dbReference type="Proteomes" id="UP001152622"/>
    </source>
</evidence>